<evidence type="ECO:0000313" key="2">
    <source>
        <dbReference type="Proteomes" id="UP000015503"/>
    </source>
</evidence>
<organism evidence="1 2">
    <name type="scientific">Metapseudomonas resinovorans NBRC 106553</name>
    <dbReference type="NCBI Taxonomy" id="1245471"/>
    <lineage>
        <taxon>Bacteria</taxon>
        <taxon>Pseudomonadati</taxon>
        <taxon>Pseudomonadota</taxon>
        <taxon>Gammaproteobacteria</taxon>
        <taxon>Pseudomonadales</taxon>
        <taxon>Pseudomonadaceae</taxon>
        <taxon>Metapseudomonas</taxon>
    </lineage>
</organism>
<dbReference type="HOGENOM" id="CLU_1198956_0_0_6"/>
<name>S6AM28_METRE</name>
<keyword evidence="2" id="KW-1185">Reference proteome</keyword>
<reference evidence="1 2" key="1">
    <citation type="journal article" date="2013" name="Genome Announc.">
        <title>Complete Genome Sequence of the Carbazole Degrader Pseudomonas resinovorans Strain CA10 (NBRC 106553).</title>
        <authorList>
            <person name="Shintani M."/>
            <person name="Hosoyama A."/>
            <person name="Ohji S."/>
            <person name="Tsuchikane K."/>
            <person name="Takarada H."/>
            <person name="Yamazoe A."/>
            <person name="Fujita N."/>
            <person name="Nojiri H."/>
        </authorList>
    </citation>
    <scope>NUCLEOTIDE SEQUENCE [LARGE SCALE GENOMIC DNA]</scope>
    <source>
        <strain evidence="1 2">NBRC 106553</strain>
    </source>
</reference>
<accession>S6AM28</accession>
<dbReference type="EMBL" id="AP013068">
    <property type="protein sequence ID" value="BAN46488.1"/>
    <property type="molecule type" value="Genomic_DNA"/>
</dbReference>
<dbReference type="AlphaFoldDB" id="S6AM28"/>
<dbReference type="STRING" id="1245471.PCA10_07560"/>
<dbReference type="KEGG" id="pre:PCA10_07560"/>
<dbReference type="Proteomes" id="UP000015503">
    <property type="component" value="Chromosome"/>
</dbReference>
<evidence type="ECO:0000313" key="1">
    <source>
        <dbReference type="EMBL" id="BAN46488.1"/>
    </source>
</evidence>
<proteinExistence type="predicted"/>
<protein>
    <submittedName>
        <fullName evidence="1">Uncharacterized protein</fullName>
    </submittedName>
</protein>
<sequence>MSKTVEAWGSQAKALPLANVASMLRDEQEELVQLVTAGRLSVCVNAPPQLGLWRVAGLWDEEPRHARQFPGSYGRLSTREACECLAEGSVTVYSLNLEPASLVRYSDDSQTVCTPLSSTAPDGIRFQASDLLVSQTEYERFVSTNPAINVPCESDASLGAQLRSIRKDSAAKPREDRSAREIERQRWRAKAAEIQAARKEPASKRLLAELVKQHLNLPDSFETIRKALSAG</sequence>
<gene>
    <name evidence="1" type="ORF">PCA10_07560</name>
</gene>